<evidence type="ECO:0000313" key="7">
    <source>
        <dbReference type="EMBL" id="KAG5457714.1"/>
    </source>
</evidence>
<feature type="non-terminal residue" evidence="7">
    <location>
        <position position="1"/>
    </location>
</feature>
<evidence type="ECO:0000256" key="5">
    <source>
        <dbReference type="ARBA" id="ARBA00022490"/>
    </source>
</evidence>
<sequence>PGRQGGAKSERKNDRGFSKTGGLPAVELIGGALLSRLMLYLRYICPASDFFWFCCRAVDHFHPSTQRQGPRGQRTDNFEPYFAGTKLLLPRPSDLSFYNWETQTCTSNSTPNFQVVADNESGLLFKNKRDRKIINVDPKVRPKRILTFNGHFGSPRDWAEGNQS</sequence>
<accession>A0A8H7ZR79</accession>
<dbReference type="OrthoDB" id="2136125at2759"/>
<dbReference type="Pfam" id="PF14713">
    <property type="entry name" value="DUF4464"/>
    <property type="match status" value="1"/>
</dbReference>
<dbReference type="PANTHER" id="PTHR33588">
    <property type="entry name" value="CILIA- AND FLAGELLA-ASSOCIATED PROTEIN 299"/>
    <property type="match status" value="1"/>
</dbReference>
<protein>
    <recommendedName>
        <fullName evidence="4">Cilia- and flagella-associated protein 299</fullName>
    </recommendedName>
</protein>
<gene>
    <name evidence="7" type="ORF">BJ554DRAFT_2203</name>
</gene>
<comment type="caution">
    <text evidence="7">The sequence shown here is derived from an EMBL/GenBank/DDBJ whole genome shotgun (WGS) entry which is preliminary data.</text>
</comment>
<evidence type="ECO:0000256" key="1">
    <source>
        <dbReference type="ARBA" id="ARBA00003056"/>
    </source>
</evidence>
<dbReference type="GO" id="GO:0005737">
    <property type="term" value="C:cytoplasm"/>
    <property type="evidence" value="ECO:0007669"/>
    <property type="project" value="UniProtKB-SubCell"/>
</dbReference>
<dbReference type="Proteomes" id="UP000673691">
    <property type="component" value="Unassembled WGS sequence"/>
</dbReference>
<name>A0A8H7ZR79_9FUNG</name>
<organism evidence="7 8">
    <name type="scientific">Olpidium bornovanus</name>
    <dbReference type="NCBI Taxonomy" id="278681"/>
    <lineage>
        <taxon>Eukaryota</taxon>
        <taxon>Fungi</taxon>
        <taxon>Fungi incertae sedis</taxon>
        <taxon>Olpidiomycota</taxon>
        <taxon>Olpidiomycotina</taxon>
        <taxon>Olpidiomycetes</taxon>
        <taxon>Olpidiales</taxon>
        <taxon>Olpidiaceae</taxon>
        <taxon>Olpidium</taxon>
    </lineage>
</organism>
<evidence type="ECO:0000256" key="4">
    <source>
        <dbReference type="ARBA" id="ARBA00021436"/>
    </source>
</evidence>
<keyword evidence="5" id="KW-0963">Cytoplasm</keyword>
<dbReference type="InterPro" id="IPR027887">
    <property type="entry name" value="DUF4464"/>
</dbReference>
<keyword evidence="6" id="KW-0539">Nucleus</keyword>
<proteinExistence type="predicted"/>
<comment type="function">
    <text evidence="1">May be involved in spermatogenesis.</text>
</comment>
<evidence type="ECO:0000313" key="8">
    <source>
        <dbReference type="Proteomes" id="UP000673691"/>
    </source>
</evidence>
<dbReference type="GO" id="GO:0005634">
    <property type="term" value="C:nucleus"/>
    <property type="evidence" value="ECO:0007669"/>
    <property type="project" value="UniProtKB-SubCell"/>
</dbReference>
<reference evidence="7 8" key="1">
    <citation type="journal article" name="Sci. Rep.">
        <title>Genome-scale phylogenetic analyses confirm Olpidium as the closest living zoosporic fungus to the non-flagellated, terrestrial fungi.</title>
        <authorList>
            <person name="Chang Y."/>
            <person name="Rochon D."/>
            <person name="Sekimoto S."/>
            <person name="Wang Y."/>
            <person name="Chovatia M."/>
            <person name="Sandor L."/>
            <person name="Salamov A."/>
            <person name="Grigoriev I.V."/>
            <person name="Stajich J.E."/>
            <person name="Spatafora J.W."/>
        </authorList>
    </citation>
    <scope>NUCLEOTIDE SEQUENCE [LARGE SCALE GENOMIC DNA]</scope>
    <source>
        <strain evidence="7">S191</strain>
    </source>
</reference>
<evidence type="ECO:0000256" key="6">
    <source>
        <dbReference type="ARBA" id="ARBA00023242"/>
    </source>
</evidence>
<dbReference type="EMBL" id="JAEFCI010009608">
    <property type="protein sequence ID" value="KAG5457714.1"/>
    <property type="molecule type" value="Genomic_DNA"/>
</dbReference>
<dbReference type="PANTHER" id="PTHR33588:SF1">
    <property type="entry name" value="CILIA- AND FLAGELLA-ASSOCIATED PROTEIN 299"/>
    <property type="match status" value="1"/>
</dbReference>
<evidence type="ECO:0000256" key="3">
    <source>
        <dbReference type="ARBA" id="ARBA00004496"/>
    </source>
</evidence>
<dbReference type="AlphaFoldDB" id="A0A8H7ZR79"/>
<comment type="subcellular location">
    <subcellularLocation>
        <location evidence="3">Cytoplasm</location>
    </subcellularLocation>
    <subcellularLocation>
        <location evidence="2">Nucleus</location>
    </subcellularLocation>
</comment>
<evidence type="ECO:0000256" key="2">
    <source>
        <dbReference type="ARBA" id="ARBA00004123"/>
    </source>
</evidence>
<keyword evidence="8" id="KW-1185">Reference proteome</keyword>